<feature type="region of interest" description="Disordered" evidence="1">
    <location>
        <begin position="81"/>
        <end position="115"/>
    </location>
</feature>
<feature type="compositionally biased region" description="Polar residues" evidence="1">
    <location>
        <begin position="88"/>
        <end position="105"/>
    </location>
</feature>
<organism evidence="3 4">
    <name type="scientific">Basidiobolus ranarum</name>
    <dbReference type="NCBI Taxonomy" id="34480"/>
    <lineage>
        <taxon>Eukaryota</taxon>
        <taxon>Fungi</taxon>
        <taxon>Fungi incertae sedis</taxon>
        <taxon>Zoopagomycota</taxon>
        <taxon>Entomophthoromycotina</taxon>
        <taxon>Basidiobolomycetes</taxon>
        <taxon>Basidiobolales</taxon>
        <taxon>Basidiobolaceae</taxon>
        <taxon>Basidiobolus</taxon>
    </lineage>
</organism>
<dbReference type="InterPro" id="IPR009018">
    <property type="entry name" value="Signal_recog_particle_SRP9/14"/>
</dbReference>
<reference evidence="3 4" key="1">
    <citation type="submission" date="2023-04" db="EMBL/GenBank/DDBJ databases">
        <title>Genome of Basidiobolus ranarum AG-B5.</title>
        <authorList>
            <person name="Stajich J.E."/>
            <person name="Carter-House D."/>
            <person name="Gryganskyi A."/>
        </authorList>
    </citation>
    <scope>NUCLEOTIDE SEQUENCE [LARGE SCALE GENOMIC DNA]</scope>
    <source>
        <strain evidence="3 4">AG-B5</strain>
    </source>
</reference>
<dbReference type="EMBL" id="JASJQH010008079">
    <property type="protein sequence ID" value="KAK9695382.1"/>
    <property type="molecule type" value="Genomic_DNA"/>
</dbReference>
<dbReference type="Gene3D" id="3.30.720.10">
    <property type="entry name" value="Signal recognition particle alu RNA binding heterodimer, srp9/1"/>
    <property type="match status" value="1"/>
</dbReference>
<feature type="domain" description="SRP9" evidence="2">
    <location>
        <begin position="6"/>
        <end position="73"/>
    </location>
</feature>
<dbReference type="Proteomes" id="UP001479436">
    <property type="component" value="Unassembled WGS sequence"/>
</dbReference>
<gene>
    <name evidence="3" type="ORF">K7432_012978</name>
</gene>
<evidence type="ECO:0000313" key="4">
    <source>
        <dbReference type="Proteomes" id="UP001479436"/>
    </source>
</evidence>
<dbReference type="Pfam" id="PF05486">
    <property type="entry name" value="SRP9-21"/>
    <property type="match status" value="1"/>
</dbReference>
<comment type="caution">
    <text evidence="3">The sequence shown here is derived from an EMBL/GenBank/DDBJ whole genome shotgun (WGS) entry which is preliminary data.</text>
</comment>
<evidence type="ECO:0000313" key="3">
    <source>
        <dbReference type="EMBL" id="KAK9695382.1"/>
    </source>
</evidence>
<feature type="compositionally biased region" description="Basic residues" evidence="1">
    <location>
        <begin position="106"/>
        <end position="115"/>
    </location>
</feature>
<evidence type="ECO:0000259" key="2">
    <source>
        <dbReference type="Pfam" id="PF05486"/>
    </source>
</evidence>
<dbReference type="SUPFAM" id="SSF54762">
    <property type="entry name" value="Signal recognition particle alu RNA binding heterodimer, SRP9/14"/>
    <property type="match status" value="1"/>
</dbReference>
<dbReference type="PANTHER" id="PTHR12834:SF12">
    <property type="entry name" value="SIGNAL RECOGNITION PARTICLE 9 KDA PROTEIN"/>
    <property type="match status" value="1"/>
</dbReference>
<accession>A0ABR2VRE2</accession>
<proteinExistence type="predicted"/>
<name>A0ABR2VRE2_9FUNG</name>
<evidence type="ECO:0000256" key="1">
    <source>
        <dbReference type="SAM" id="MobiDB-lite"/>
    </source>
</evidence>
<sequence length="115" mass="13379">MVYFQLWDEYQHAAEEMYQNSPSETRYVSSYRHCDGKLVLKVTDNRSCIKFATDQLNDLKKFDRLNHSLMSKMLNVKEISSEMKVDQPSVNTPEISAKSPENTGGSKKKRKNKKK</sequence>
<dbReference type="InterPro" id="IPR039432">
    <property type="entry name" value="SRP9_dom"/>
</dbReference>
<dbReference type="InterPro" id="IPR039914">
    <property type="entry name" value="SRP9-like"/>
</dbReference>
<keyword evidence="4" id="KW-1185">Reference proteome</keyword>
<dbReference type="PANTHER" id="PTHR12834">
    <property type="entry name" value="SIGNAL RECOGNITION PARTICLE 9 KDA PROTEIN"/>
    <property type="match status" value="1"/>
</dbReference>
<protein>
    <recommendedName>
        <fullName evidence="2">SRP9 domain-containing protein</fullName>
    </recommendedName>
</protein>